<dbReference type="Pfam" id="PF07731">
    <property type="entry name" value="Cu-oxidase_2"/>
    <property type="match status" value="1"/>
</dbReference>
<dbReference type="Gene3D" id="2.60.40.420">
    <property type="entry name" value="Cupredoxins - blue copper proteins"/>
    <property type="match status" value="3"/>
</dbReference>
<comment type="caution">
    <text evidence="6">The sequence shown here is derived from an EMBL/GenBank/DDBJ whole genome shotgun (WGS) entry which is preliminary data.</text>
</comment>
<feature type="domain" description="Plastocyanin-like" evidence="5">
    <location>
        <begin position="22"/>
        <end position="113"/>
    </location>
</feature>
<feature type="domain" description="Plastocyanin-like" evidence="4">
    <location>
        <begin position="307"/>
        <end position="430"/>
    </location>
</feature>
<protein>
    <recommendedName>
        <fullName evidence="8">Oxidase cueO</fullName>
    </recommendedName>
</protein>
<dbReference type="InterPro" id="IPR011706">
    <property type="entry name" value="Cu-oxidase_C"/>
</dbReference>
<dbReference type="InterPro" id="IPR011707">
    <property type="entry name" value="Cu-oxidase-like_N"/>
</dbReference>
<dbReference type="Proteomes" id="UP000716446">
    <property type="component" value="Unassembled WGS sequence"/>
</dbReference>
<sequence>FEFGRRFKNIDYYEIEIKPVDLEIYPGTKTRHVGYNGSVPGPTFMMERGREAVVRFVNHADRANSARAPFDGWAEDTTEVGQYKDYYYPNRQNARTLWYHDHAIGHTAAGFYILHDAEERASGLPQGDYDIPLALASKRYNSDYSLWSPDANHETTSLFGDIIHINGQPWPYFKAEPRKYRFRLLDTSVSRSFQLYIEADKQPGARLPFYVVGSDAGLLGAPAQITQLDISMAERYEIVIDFAGFQGQNITLRNMRKVAADEDYAATDKVMRFVVGQTVSSDVGNGPLPTKLRDVPYPPSKTGVDRTFEFARSNGEWQVNGVTWADVNDRVLATPKRGDVEVWELHNGGGGWSHPIHIHLIDFQVISRTDGERQGVMPWEKTALKDVVWLNKNERVRVIARFAPWDGLYMFHCHNLIHEDHDMMVAFNVTKLADLGYSEKTSMLDPMEPAYRAKYFPPNDFVARTGNFSNSAIADKVSFFLSKEAYVNVVQAEKALEDYWATKTTLATSILSSTRSSTSTSARTTRLTSSTSTSTSRSTSTK</sequence>
<evidence type="ECO:0000313" key="6">
    <source>
        <dbReference type="EMBL" id="CAD0092306.1"/>
    </source>
</evidence>
<dbReference type="GO" id="GO:0016491">
    <property type="term" value="F:oxidoreductase activity"/>
    <property type="evidence" value="ECO:0007669"/>
    <property type="project" value="InterPro"/>
</dbReference>
<evidence type="ECO:0008006" key="8">
    <source>
        <dbReference type="Google" id="ProtNLM"/>
    </source>
</evidence>
<comment type="similarity">
    <text evidence="1">Belongs to the multicopper oxidase family.</text>
</comment>
<keyword evidence="2" id="KW-0186">Copper</keyword>
<feature type="non-terminal residue" evidence="6">
    <location>
        <position position="542"/>
    </location>
</feature>
<dbReference type="InterPro" id="IPR045087">
    <property type="entry name" value="Cu-oxidase_fam"/>
</dbReference>
<dbReference type="CDD" id="cd13889">
    <property type="entry name" value="CuRO_3_BOD"/>
    <property type="match status" value="1"/>
</dbReference>
<keyword evidence="7" id="KW-1185">Reference proteome</keyword>
<dbReference type="PANTHER" id="PTHR48267:SF1">
    <property type="entry name" value="BILIRUBIN OXIDASE"/>
    <property type="match status" value="1"/>
</dbReference>
<reference evidence="6" key="1">
    <citation type="submission" date="2020-06" db="EMBL/GenBank/DDBJ databases">
        <authorList>
            <person name="Onetto C."/>
        </authorList>
    </citation>
    <scope>NUCLEOTIDE SEQUENCE</scope>
</reference>
<proteinExistence type="inferred from homology"/>
<evidence type="ECO:0000256" key="1">
    <source>
        <dbReference type="ARBA" id="ARBA00010609"/>
    </source>
</evidence>
<gene>
    <name evidence="6" type="ORF">AWRI4619_LOCUS7316</name>
</gene>
<evidence type="ECO:0000259" key="5">
    <source>
        <dbReference type="Pfam" id="PF07732"/>
    </source>
</evidence>
<organism evidence="6 7">
    <name type="scientific">Aureobasidium vineae</name>
    <dbReference type="NCBI Taxonomy" id="2773715"/>
    <lineage>
        <taxon>Eukaryota</taxon>
        <taxon>Fungi</taxon>
        <taxon>Dikarya</taxon>
        <taxon>Ascomycota</taxon>
        <taxon>Pezizomycotina</taxon>
        <taxon>Dothideomycetes</taxon>
        <taxon>Dothideomycetidae</taxon>
        <taxon>Dothideales</taxon>
        <taxon>Saccotheciaceae</taxon>
        <taxon>Aureobasidium</taxon>
    </lineage>
</organism>
<name>A0A9N8JTZ2_9PEZI</name>
<feature type="region of interest" description="Disordered" evidence="3">
    <location>
        <begin position="518"/>
        <end position="542"/>
    </location>
</feature>
<evidence type="ECO:0000256" key="3">
    <source>
        <dbReference type="SAM" id="MobiDB-lite"/>
    </source>
</evidence>
<dbReference type="GO" id="GO:0005507">
    <property type="term" value="F:copper ion binding"/>
    <property type="evidence" value="ECO:0007669"/>
    <property type="project" value="InterPro"/>
</dbReference>
<accession>A0A9N8JTZ2</accession>
<feature type="non-terminal residue" evidence="6">
    <location>
        <position position="1"/>
    </location>
</feature>
<dbReference type="Pfam" id="PF07732">
    <property type="entry name" value="Cu-oxidase_3"/>
    <property type="match status" value="1"/>
</dbReference>
<dbReference type="AlphaFoldDB" id="A0A9N8JTZ2"/>
<evidence type="ECO:0000259" key="4">
    <source>
        <dbReference type="Pfam" id="PF07731"/>
    </source>
</evidence>
<evidence type="ECO:0000256" key="2">
    <source>
        <dbReference type="ARBA" id="ARBA00023008"/>
    </source>
</evidence>
<dbReference type="InterPro" id="IPR008972">
    <property type="entry name" value="Cupredoxin"/>
</dbReference>
<dbReference type="SUPFAM" id="SSF49503">
    <property type="entry name" value="Cupredoxins"/>
    <property type="match status" value="3"/>
</dbReference>
<dbReference type="EMBL" id="CAIJEN010000013">
    <property type="protein sequence ID" value="CAD0092306.1"/>
    <property type="molecule type" value="Genomic_DNA"/>
</dbReference>
<dbReference type="PANTHER" id="PTHR48267">
    <property type="entry name" value="CUPREDOXIN SUPERFAMILY PROTEIN"/>
    <property type="match status" value="1"/>
</dbReference>
<evidence type="ECO:0000313" key="7">
    <source>
        <dbReference type="Proteomes" id="UP000716446"/>
    </source>
</evidence>